<dbReference type="OMA" id="PVEALWY"/>
<dbReference type="Pfam" id="PF12796">
    <property type="entry name" value="Ank_2"/>
    <property type="match status" value="1"/>
</dbReference>
<evidence type="ECO:0000256" key="1">
    <source>
        <dbReference type="ARBA" id="ARBA00022737"/>
    </source>
</evidence>
<organism evidence="4 5">
    <name type="scientific">Plasmopara halstedii</name>
    <name type="common">Downy mildew of sunflower</name>
    <dbReference type="NCBI Taxonomy" id="4781"/>
    <lineage>
        <taxon>Eukaryota</taxon>
        <taxon>Sar</taxon>
        <taxon>Stramenopiles</taxon>
        <taxon>Oomycota</taxon>
        <taxon>Peronosporomycetes</taxon>
        <taxon>Peronosporales</taxon>
        <taxon>Peronosporaceae</taxon>
        <taxon>Plasmopara</taxon>
    </lineage>
</organism>
<dbReference type="STRING" id="4781.A0A0P1B8M0"/>
<dbReference type="PANTHER" id="PTHR24198">
    <property type="entry name" value="ANKYRIN REPEAT AND PROTEIN KINASE DOMAIN-CONTAINING PROTEIN"/>
    <property type="match status" value="1"/>
</dbReference>
<dbReference type="SMART" id="SM00248">
    <property type="entry name" value="ANK"/>
    <property type="match status" value="10"/>
</dbReference>
<dbReference type="InterPro" id="IPR002110">
    <property type="entry name" value="Ankyrin_rpt"/>
</dbReference>
<feature type="repeat" description="ANK" evidence="3">
    <location>
        <begin position="380"/>
        <end position="412"/>
    </location>
</feature>
<dbReference type="InterPro" id="IPR036770">
    <property type="entry name" value="Ankyrin_rpt-contain_sf"/>
</dbReference>
<dbReference type="GeneID" id="36402948"/>
<evidence type="ECO:0000256" key="3">
    <source>
        <dbReference type="PROSITE-ProRule" id="PRU00023"/>
    </source>
</evidence>
<reference evidence="5" key="1">
    <citation type="submission" date="2014-09" db="EMBL/GenBank/DDBJ databases">
        <authorList>
            <person name="Sharma Rahul"/>
            <person name="Thines Marco"/>
        </authorList>
    </citation>
    <scope>NUCLEOTIDE SEQUENCE [LARGE SCALE GENOMIC DNA]</scope>
</reference>
<protein>
    <submittedName>
        <fullName evidence="4">FOG: Ankyrin repeat</fullName>
    </submittedName>
</protein>
<keyword evidence="1" id="KW-0677">Repeat</keyword>
<sequence length="1775" mass="204578">MNLAFSTSNAVLEASSPVLSSDVFLFEDERLECVYKRHKSRFQRQKDAFETSICKKPWKGFRNYKMFLETRLQRRKVVYECCQIFPALHHASICGDRKLVHTLLNTPGVCELERDACGRIALHHAVITERFKIVKMLLRRRDGRLQVHTRDNSYRTPLHYVLEKFPTLARQTSRTHMDTNVMTLRSKRNRRLWKLADHMLEMFCQEVVANVGEKGEDSIKALDMRCRGDFWDCCRFGDLKRLETIVKVYGCTTKDWKLDALMRTLLHEACENKQLHLVSYLISTIGISVLIQDSAGCTALHCAARRGFLDICRMLLGKSPSTCKDQLQKTAEDLVLVQDVRGRTCLHWSMLGYYNSTVRSEIAMLFVQSFPAVLHICDHDGISPLHLAIWKGRVELVQQFIDLGADIWASNSQSLHYKAKEKASWAPCGIVFQRCCLQKVTKALASEPFPSQRDKIKRPEKKLLDWIQVQHPVEALWYWTQHSSKHHTSSIEMECAKMKGEDKKDEPLNRENEWGCRKYGGHCHQCQLSSCDNMTRSLFLSTNQCEHDPLTPLLLALRMCALKYESKSTYNDRVAITSLLLMNGASPDQIYDDERARDNIMECSHSALDEGLRFSLWCPNIISILRQHGAEQLSIHRLLDWCFSIPATMPKEAETILLQLSEIEHVAYNSEFLTMLFLQTHFVILCKFWLIKRRNFLNQMPEAKWTGYDHNLIQGDSPWKCIHHTMKSWENSRARLDGMGKISSEHLKFMCSPTTLDLCNHSDNGHCALDLLEYCLGLVLRQRVNKDVQARNDTMLMKEHDDIVLLSIDKLLEYWKRNKEYDERWIQFKATSWLKLLVLRGDFTCALVVLKTCKPLNILLDRVFAFYSASRGFQTRNQDQQLDQNHEFINECAVKLLIEDSVQVEAKYVNGLDSTSVASARSIVYLCALNLALDLVKRCFDITYQEDPFEETGDTFSAIRKLRVGGKTMVQWIVVHDRCDIMLWLLKRLPSGIERSMCWSDFVGVAMHNSHKNLVGKLFSNVSEEYLFSLDENDRKTLVSTLIVKGAIPTNSVNIMKRLLKIYIECDVHSGKHKDSGIFAMTGMLHCIARWNAVEIAKFCVSEMNQSQVWHHFFSQEINCCQNKDECTPLELCRLFGHRHLYQFLFSQISIRTDMRLAIDIPSSKKSFMNRALKKKLDLMGLFRNIIELNGITTTRSSIQPKAYENSTGYKRYLVLNDPWLSAVSNNQVSHLQALSLVQRQPSVSMQDLLLCAIKACSIDAFTWILETYAPIMTYLNENESIECLYTAAKHPSSMYTKMTLMLLKAQFCSGRLSGDGTNVPLLHRAACFTNVTAAREIMSMLLERADCDVNALDAFGNTAVSYAIAAGCIDNACFLIQNLKCRLEGEYEGQACFYYTLHLVPSFAWRTLIQHILVTKRSRAYLHCDGDGESCGCKSFEYAVCAVSQVCTFCGHEAPNHRILPYPSWFRDQYDTYRAAISPQRRLSSISDDYTSERDHLNNRFEVASVEDEEMLLENECGRLNVNLLKRITAIRFSDLLHASGLYIACANEQEVIDQSRNENLVYESGDSFHLLEEDLNLIHEESMVQKSTFCVKFQRPYGGDTDNEHNRQLTGPWWLQQELGMVHPSHCRCQTFAFVINPTQLVHLVISRWLRQIANSRMQQTISSDIVNMTEGASITIQSAFGIWRYIAQQSPHEAATPTLKLLKSILFYWRHGKQFVAFQRWKHHRNSAEFAHHQLVTRLEEIAIGMRQNRFLKLQLRQQQLIDDTRLLRLSL</sequence>
<dbReference type="PANTHER" id="PTHR24198:SF165">
    <property type="entry name" value="ANKYRIN REPEAT-CONTAINING PROTEIN-RELATED"/>
    <property type="match status" value="1"/>
</dbReference>
<evidence type="ECO:0000313" key="4">
    <source>
        <dbReference type="EMBL" id="CEG50168.1"/>
    </source>
</evidence>
<accession>A0A0P1B8M0</accession>
<dbReference type="PROSITE" id="PS50297">
    <property type="entry name" value="ANK_REP_REGION"/>
    <property type="match status" value="1"/>
</dbReference>
<name>A0A0P1B8M0_PLAHL</name>
<dbReference type="EMBL" id="CCYD01003101">
    <property type="protein sequence ID" value="CEG50168.1"/>
    <property type="molecule type" value="Genomic_DNA"/>
</dbReference>
<dbReference type="RefSeq" id="XP_024586537.1">
    <property type="nucleotide sequence ID" value="XM_024721438.1"/>
</dbReference>
<keyword evidence="5" id="KW-1185">Reference proteome</keyword>
<dbReference type="Pfam" id="PF00023">
    <property type="entry name" value="Ank"/>
    <property type="match status" value="1"/>
</dbReference>
<evidence type="ECO:0000313" key="5">
    <source>
        <dbReference type="Proteomes" id="UP000054928"/>
    </source>
</evidence>
<dbReference type="Proteomes" id="UP000054928">
    <property type="component" value="Unassembled WGS sequence"/>
</dbReference>
<evidence type="ECO:0000256" key="2">
    <source>
        <dbReference type="ARBA" id="ARBA00023043"/>
    </source>
</evidence>
<proteinExistence type="predicted"/>
<dbReference type="PROSITE" id="PS50088">
    <property type="entry name" value="ANK_REPEAT"/>
    <property type="match status" value="1"/>
</dbReference>
<dbReference type="OrthoDB" id="79255at2759"/>
<keyword evidence="2 3" id="KW-0040">ANK repeat</keyword>
<dbReference type="Gene3D" id="1.25.40.20">
    <property type="entry name" value="Ankyrin repeat-containing domain"/>
    <property type="match status" value="3"/>
</dbReference>
<dbReference type="SUPFAM" id="SSF48403">
    <property type="entry name" value="Ankyrin repeat"/>
    <property type="match status" value="3"/>
</dbReference>